<organism evidence="1 2">
    <name type="scientific">Macrosiphum euphorbiae</name>
    <name type="common">potato aphid</name>
    <dbReference type="NCBI Taxonomy" id="13131"/>
    <lineage>
        <taxon>Eukaryota</taxon>
        <taxon>Metazoa</taxon>
        <taxon>Ecdysozoa</taxon>
        <taxon>Arthropoda</taxon>
        <taxon>Hexapoda</taxon>
        <taxon>Insecta</taxon>
        <taxon>Pterygota</taxon>
        <taxon>Neoptera</taxon>
        <taxon>Paraneoptera</taxon>
        <taxon>Hemiptera</taxon>
        <taxon>Sternorrhyncha</taxon>
        <taxon>Aphidomorpha</taxon>
        <taxon>Aphidoidea</taxon>
        <taxon>Aphididae</taxon>
        <taxon>Macrosiphini</taxon>
        <taxon>Macrosiphum</taxon>
    </lineage>
</organism>
<dbReference type="AlphaFoldDB" id="A0AAV0XPY0"/>
<accession>A0AAV0XPY0</accession>
<gene>
    <name evidence="1" type="ORF">MEUPH1_LOCUS24550</name>
</gene>
<keyword evidence="2" id="KW-1185">Reference proteome</keyword>
<comment type="caution">
    <text evidence="1">The sequence shown here is derived from an EMBL/GenBank/DDBJ whole genome shotgun (WGS) entry which is preliminary data.</text>
</comment>
<reference evidence="1 2" key="1">
    <citation type="submission" date="2023-01" db="EMBL/GenBank/DDBJ databases">
        <authorList>
            <person name="Whitehead M."/>
        </authorList>
    </citation>
    <scope>NUCLEOTIDE SEQUENCE [LARGE SCALE GENOMIC DNA]</scope>
</reference>
<evidence type="ECO:0000313" key="2">
    <source>
        <dbReference type="Proteomes" id="UP001160148"/>
    </source>
</evidence>
<protein>
    <submittedName>
        <fullName evidence="1">Uncharacterized protein</fullName>
    </submittedName>
</protein>
<evidence type="ECO:0000313" key="1">
    <source>
        <dbReference type="EMBL" id="CAI6370433.1"/>
    </source>
</evidence>
<dbReference type="Proteomes" id="UP001160148">
    <property type="component" value="Unassembled WGS sequence"/>
</dbReference>
<sequence length="90" mass="10439">MNKIEQKQTVCGKCGKTHYFKECLAYGKQCRTCKGNNHFSNICLKKINNGNSGNVKNRYVRTNKNNSIKNIKMVYEMKEDEVLFLDNINV</sequence>
<dbReference type="EMBL" id="CARXXK010000351">
    <property type="protein sequence ID" value="CAI6370433.1"/>
    <property type="molecule type" value="Genomic_DNA"/>
</dbReference>
<proteinExistence type="predicted"/>
<name>A0AAV0XPY0_9HEMI</name>